<evidence type="ECO:0000313" key="1">
    <source>
        <dbReference type="EMBL" id="PZP27425.1"/>
    </source>
</evidence>
<proteinExistence type="predicted"/>
<dbReference type="AlphaFoldDB" id="A0A2W5D5M9"/>
<comment type="caution">
    <text evidence="1">The sequence shown here is derived from an EMBL/GenBank/DDBJ whole genome shotgun (WGS) entry which is preliminary data.</text>
</comment>
<accession>A0A2W5D5M9</accession>
<protein>
    <submittedName>
        <fullName evidence="1">Uncharacterized protein</fullName>
    </submittedName>
</protein>
<organism evidence="1 2">
    <name type="scientific">Roseateles depolymerans</name>
    <dbReference type="NCBI Taxonomy" id="76731"/>
    <lineage>
        <taxon>Bacteria</taxon>
        <taxon>Pseudomonadati</taxon>
        <taxon>Pseudomonadota</taxon>
        <taxon>Betaproteobacteria</taxon>
        <taxon>Burkholderiales</taxon>
        <taxon>Sphaerotilaceae</taxon>
        <taxon>Roseateles</taxon>
    </lineage>
</organism>
<name>A0A2W5D5M9_9BURK</name>
<gene>
    <name evidence="1" type="ORF">DI603_21775</name>
</gene>
<dbReference type="Proteomes" id="UP000249633">
    <property type="component" value="Unassembled WGS sequence"/>
</dbReference>
<evidence type="ECO:0000313" key="2">
    <source>
        <dbReference type="Proteomes" id="UP000249633"/>
    </source>
</evidence>
<reference evidence="1 2" key="1">
    <citation type="submission" date="2017-08" db="EMBL/GenBank/DDBJ databases">
        <title>Infants hospitalized years apart are colonized by the same room-sourced microbial strains.</title>
        <authorList>
            <person name="Brooks B."/>
            <person name="Olm M.R."/>
            <person name="Firek B.A."/>
            <person name="Baker R."/>
            <person name="Thomas B.C."/>
            <person name="Morowitz M.J."/>
            <person name="Banfield J.F."/>
        </authorList>
    </citation>
    <scope>NUCLEOTIDE SEQUENCE [LARGE SCALE GENOMIC DNA]</scope>
    <source>
        <strain evidence="1">S2_012_000_R2_81</strain>
    </source>
</reference>
<dbReference type="EMBL" id="QFOD01000030">
    <property type="protein sequence ID" value="PZP27425.1"/>
    <property type="molecule type" value="Genomic_DNA"/>
</dbReference>
<sequence>MQKNSIEVGRFTVSPMTQTDADGQFVASVSIRSGKGTATTDRVWRFVQRFTSRESALSYAANEGVAWAHRH</sequence>